<keyword evidence="2" id="KW-0539">Nucleus</keyword>
<dbReference type="Pfam" id="PF11951">
    <property type="entry name" value="Fungal_trans_2"/>
    <property type="match status" value="1"/>
</dbReference>
<feature type="region of interest" description="Disordered" evidence="3">
    <location>
        <begin position="30"/>
        <end position="58"/>
    </location>
</feature>
<evidence type="ECO:0000313" key="5">
    <source>
        <dbReference type="Proteomes" id="UP001310594"/>
    </source>
</evidence>
<evidence type="ECO:0000313" key="4">
    <source>
        <dbReference type="EMBL" id="KAK5690823.1"/>
    </source>
</evidence>
<dbReference type="InterPro" id="IPR021858">
    <property type="entry name" value="Fun_TF"/>
</dbReference>
<dbReference type="GO" id="GO:0045944">
    <property type="term" value="P:positive regulation of transcription by RNA polymerase II"/>
    <property type="evidence" value="ECO:0007669"/>
    <property type="project" value="TreeGrafter"/>
</dbReference>
<dbReference type="PANTHER" id="PTHR37534">
    <property type="entry name" value="TRANSCRIPTIONAL ACTIVATOR PROTEIN UGA3"/>
    <property type="match status" value="1"/>
</dbReference>
<accession>A0AAN7ZZH1</accession>
<sequence length="577" mass="64435">MAPPEAARTSRLEPQFLASWVTDDGPHTMLPTRQHGAPPTAGIRKPRKSRGRGLRTTTGCKGRRECIYGIPLDGDESSSDERNNVRASVPLVAALPTTTSVLQPTSDDQTQAPYATVAQQWPVTPHSEHLVNVTSPQSTYSASTAYGTEVAPLRWFGLLAGDIDSNVDLQVPSSDDHMWRPSYQQQHDGGHTRLVDSAAGTFGELIGHQNSSKLLQMPAILSADPSGDGVGVDERLFWQASEPVRLEEDEYDMLQHFVISLSQWIDLFDPMKHFSTFVPHLAMRNQGLMKAILALSARHLSIKPPSNGEVNVSRTAAVQYYYETLQYLQSAMRFTTYKNSLELLATTLVWAAFRERRRCFSFFRPTRSYESMDPWDLASKVVYILAQSVNYSSEEEKQQGERDLAGRILRANTLLDLLAEWRDNISVHFQPLPMATLADRAFKPVWIHPPAFGVSLQLYSMARLLLLIHQPAAGGYLEYGEITGKGDPRFEHELTFGQDITACIDEIGSVAMNVLDDASRLMSTQCLFAAGLYCTDNVKRECIAELITEHATHTGWPSNVDLAEELRLEWSRQERPG</sequence>
<gene>
    <name evidence="4" type="ORF">LTR97_011984</name>
</gene>
<dbReference type="Proteomes" id="UP001310594">
    <property type="component" value="Unassembled WGS sequence"/>
</dbReference>
<comment type="subcellular location">
    <subcellularLocation>
        <location evidence="1">Nucleus</location>
    </subcellularLocation>
</comment>
<dbReference type="PANTHER" id="PTHR37534:SF3">
    <property type="entry name" value="ZN(II)2CYS6 TRANSCRIPTION FACTOR (EUROFUNG)"/>
    <property type="match status" value="1"/>
</dbReference>
<evidence type="ECO:0008006" key="6">
    <source>
        <dbReference type="Google" id="ProtNLM"/>
    </source>
</evidence>
<dbReference type="EMBL" id="JAVRQU010000023">
    <property type="protein sequence ID" value="KAK5690823.1"/>
    <property type="molecule type" value="Genomic_DNA"/>
</dbReference>
<feature type="compositionally biased region" description="Basic residues" evidence="3">
    <location>
        <begin position="44"/>
        <end position="53"/>
    </location>
</feature>
<protein>
    <recommendedName>
        <fullName evidence="6">Transcription factor domain-containing protein</fullName>
    </recommendedName>
</protein>
<name>A0AAN7ZZH1_9PEZI</name>
<dbReference type="GO" id="GO:0000976">
    <property type="term" value="F:transcription cis-regulatory region binding"/>
    <property type="evidence" value="ECO:0007669"/>
    <property type="project" value="TreeGrafter"/>
</dbReference>
<reference evidence="4" key="1">
    <citation type="submission" date="2023-08" db="EMBL/GenBank/DDBJ databases">
        <title>Black Yeasts Isolated from many extreme environments.</title>
        <authorList>
            <person name="Coleine C."/>
            <person name="Stajich J.E."/>
            <person name="Selbmann L."/>
        </authorList>
    </citation>
    <scope>NUCLEOTIDE SEQUENCE</scope>
    <source>
        <strain evidence="4">CCFEE 5810</strain>
    </source>
</reference>
<comment type="caution">
    <text evidence="4">The sequence shown here is derived from an EMBL/GenBank/DDBJ whole genome shotgun (WGS) entry which is preliminary data.</text>
</comment>
<organism evidence="4 5">
    <name type="scientific">Elasticomyces elasticus</name>
    <dbReference type="NCBI Taxonomy" id="574655"/>
    <lineage>
        <taxon>Eukaryota</taxon>
        <taxon>Fungi</taxon>
        <taxon>Dikarya</taxon>
        <taxon>Ascomycota</taxon>
        <taxon>Pezizomycotina</taxon>
        <taxon>Dothideomycetes</taxon>
        <taxon>Dothideomycetidae</taxon>
        <taxon>Mycosphaerellales</taxon>
        <taxon>Teratosphaeriaceae</taxon>
        <taxon>Elasticomyces</taxon>
    </lineage>
</organism>
<dbReference type="AlphaFoldDB" id="A0AAN7ZZH1"/>
<evidence type="ECO:0000256" key="1">
    <source>
        <dbReference type="ARBA" id="ARBA00004123"/>
    </source>
</evidence>
<proteinExistence type="predicted"/>
<evidence type="ECO:0000256" key="3">
    <source>
        <dbReference type="SAM" id="MobiDB-lite"/>
    </source>
</evidence>
<dbReference type="GO" id="GO:0003700">
    <property type="term" value="F:DNA-binding transcription factor activity"/>
    <property type="evidence" value="ECO:0007669"/>
    <property type="project" value="TreeGrafter"/>
</dbReference>
<evidence type="ECO:0000256" key="2">
    <source>
        <dbReference type="ARBA" id="ARBA00023242"/>
    </source>
</evidence>
<dbReference type="GO" id="GO:0005634">
    <property type="term" value="C:nucleus"/>
    <property type="evidence" value="ECO:0007669"/>
    <property type="project" value="UniProtKB-SubCell"/>
</dbReference>